<reference evidence="5 6" key="1">
    <citation type="submission" date="2016-10" db="EMBL/GenBank/DDBJ databases">
        <authorList>
            <person name="Cai Z."/>
        </authorList>
    </citation>
    <scope>NUCLEOTIDE SEQUENCE [LARGE SCALE GENOMIC DNA]</scope>
</reference>
<proteinExistence type="predicted"/>
<dbReference type="AlphaFoldDB" id="A0A383W0M1"/>
<feature type="region of interest" description="Disordered" evidence="4">
    <location>
        <begin position="216"/>
        <end position="243"/>
    </location>
</feature>
<accession>A0A383W0M1</accession>
<dbReference type="Pfam" id="PF13516">
    <property type="entry name" value="LRR_6"/>
    <property type="match status" value="2"/>
</dbReference>
<dbReference type="InterPro" id="IPR001611">
    <property type="entry name" value="Leu-rich_rpt"/>
</dbReference>
<dbReference type="Proteomes" id="UP000256970">
    <property type="component" value="Unassembled WGS sequence"/>
</dbReference>
<evidence type="ECO:0000256" key="1">
    <source>
        <dbReference type="ARBA" id="ARBA00004430"/>
    </source>
</evidence>
<evidence type="ECO:0000256" key="2">
    <source>
        <dbReference type="ARBA" id="ARBA00022490"/>
    </source>
</evidence>
<keyword evidence="6" id="KW-1185">Reference proteome</keyword>
<dbReference type="InterPro" id="IPR032675">
    <property type="entry name" value="LRR_dom_sf"/>
</dbReference>
<dbReference type="STRING" id="3088.A0A383W0M1"/>
<dbReference type="PANTHER" id="PTHR45690">
    <property type="entry name" value="NACHT, LRR AND PYD DOMAINS-CONTAINING PROTEIN 12"/>
    <property type="match status" value="1"/>
</dbReference>
<dbReference type="GO" id="GO:0005930">
    <property type="term" value="C:axoneme"/>
    <property type="evidence" value="ECO:0007669"/>
    <property type="project" value="UniProtKB-SubCell"/>
</dbReference>
<dbReference type="EMBL" id="FNXT01001036">
    <property type="protein sequence ID" value="SZX71227.1"/>
    <property type="molecule type" value="Genomic_DNA"/>
</dbReference>
<dbReference type="SMART" id="SM00368">
    <property type="entry name" value="LRR_RI"/>
    <property type="match status" value="6"/>
</dbReference>
<evidence type="ECO:0000256" key="3">
    <source>
        <dbReference type="ARBA" id="ARBA00022737"/>
    </source>
</evidence>
<keyword evidence="2" id="KW-0963">Cytoplasm</keyword>
<evidence type="ECO:0000256" key="4">
    <source>
        <dbReference type="SAM" id="MobiDB-lite"/>
    </source>
</evidence>
<dbReference type="PANTHER" id="PTHR45690:SF19">
    <property type="entry name" value="NACHT, LRR AND PYD DOMAINS-CONTAINING PROTEIN 3"/>
    <property type="match status" value="1"/>
</dbReference>
<dbReference type="SUPFAM" id="SSF52047">
    <property type="entry name" value="RNI-like"/>
    <property type="match status" value="1"/>
</dbReference>
<comment type="subcellular location">
    <subcellularLocation>
        <location evidence="1">Cytoplasm</location>
        <location evidence="1">Cytoskeleton</location>
        <location evidence="1">Cilium axoneme</location>
    </subcellularLocation>
</comment>
<dbReference type="Gene3D" id="3.80.10.10">
    <property type="entry name" value="Ribonuclease Inhibitor"/>
    <property type="match status" value="2"/>
</dbReference>
<evidence type="ECO:0000313" key="5">
    <source>
        <dbReference type="EMBL" id="SZX71227.1"/>
    </source>
</evidence>
<name>A0A383W0M1_TETOB</name>
<keyword evidence="3" id="KW-0677">Repeat</keyword>
<dbReference type="InterPro" id="IPR050637">
    <property type="entry name" value="NLRP_innate_immun_reg"/>
</dbReference>
<protein>
    <submittedName>
        <fullName evidence="5">Uncharacterized protein</fullName>
    </submittedName>
</protein>
<evidence type="ECO:0000313" key="6">
    <source>
        <dbReference type="Proteomes" id="UP000256970"/>
    </source>
</evidence>
<sequence length="337" mass="35540">MEQNLQEALENFDAATGDIAALRRLMAFSRRFVQGLRVQQLPSHLDLQLLFNAMEHSPASLAVSYGQRCVGMDYDRAAFGASLADCRCLARGLALTETLVVLELSNNGLDDDKLRMLASGLADNISVTHLNLSHNRISDRGVRALAKLLDKNSVLSLLDLADNHLHADSGRALARTLGHSRALVSLNLRLNRLGDEGCAALCDALARAQVPAAARPAAAGSSAGGNSSSTSGSQQPQQQQQMAPLERLNISSNGAGAGLLPSLCSMLRSNRTLAELDVSSNAFSEHVAQELLSAVSSSALLGLDVRGCALGATAEAAISEEVLGRLAKTERKRLLGA</sequence>
<organism evidence="5 6">
    <name type="scientific">Tetradesmus obliquus</name>
    <name type="common">Green alga</name>
    <name type="synonym">Acutodesmus obliquus</name>
    <dbReference type="NCBI Taxonomy" id="3088"/>
    <lineage>
        <taxon>Eukaryota</taxon>
        <taxon>Viridiplantae</taxon>
        <taxon>Chlorophyta</taxon>
        <taxon>core chlorophytes</taxon>
        <taxon>Chlorophyceae</taxon>
        <taxon>CS clade</taxon>
        <taxon>Sphaeropleales</taxon>
        <taxon>Scenedesmaceae</taxon>
        <taxon>Tetradesmus</taxon>
    </lineage>
</organism>
<gene>
    <name evidence="5" type="ORF">BQ4739_LOCUS11363</name>
</gene>